<protein>
    <recommendedName>
        <fullName evidence="1">Zinc finger CGNR domain-containing protein</fullName>
    </recommendedName>
</protein>
<name>A0A5J6QQP8_9GAMM</name>
<dbReference type="InterPro" id="IPR023286">
    <property type="entry name" value="ABATE_dom_sf"/>
</dbReference>
<evidence type="ECO:0000313" key="2">
    <source>
        <dbReference type="EMBL" id="QEY62999.1"/>
    </source>
</evidence>
<dbReference type="InterPro" id="IPR010852">
    <property type="entry name" value="ABATE"/>
</dbReference>
<organism evidence="2 3">
    <name type="scientific">Metapseudomonas lalkuanensis</name>
    <dbReference type="NCBI Taxonomy" id="2604832"/>
    <lineage>
        <taxon>Bacteria</taxon>
        <taxon>Pseudomonadati</taxon>
        <taxon>Pseudomonadota</taxon>
        <taxon>Gammaproteobacteria</taxon>
        <taxon>Pseudomonadales</taxon>
        <taxon>Pseudomonadaceae</taxon>
        <taxon>Metapseudomonas</taxon>
    </lineage>
</organism>
<reference evidence="2 3" key="1">
    <citation type="submission" date="2019-08" db="EMBL/GenBank/DDBJ databases">
        <title>Whole-genome Sequencing of e-waste polymer degrading bacterium Pseudomonas sp. strain PE08.</title>
        <authorList>
            <person name="Kirdat K."/>
            <person name="Debbarma P."/>
            <person name="Narawade N."/>
            <person name="Suyal D."/>
            <person name="Thorat V."/>
            <person name="Shouche Y."/>
            <person name="Goel R."/>
            <person name="Yadav A."/>
        </authorList>
    </citation>
    <scope>NUCLEOTIDE SEQUENCE [LARGE SCALE GENOMIC DNA]</scope>
    <source>
        <strain evidence="2 3">PE08</strain>
    </source>
</reference>
<dbReference type="PANTHER" id="PTHR35525">
    <property type="entry name" value="BLL6575 PROTEIN"/>
    <property type="match status" value="1"/>
</dbReference>
<feature type="domain" description="Zinc finger CGNR" evidence="1">
    <location>
        <begin position="148"/>
        <end position="190"/>
    </location>
</feature>
<dbReference type="RefSeq" id="WP_151133654.1">
    <property type="nucleotide sequence ID" value="NZ_CP043311.1"/>
</dbReference>
<dbReference type="PANTHER" id="PTHR35525:SF3">
    <property type="entry name" value="BLL6575 PROTEIN"/>
    <property type="match status" value="1"/>
</dbReference>
<dbReference type="Gene3D" id="1.10.3300.10">
    <property type="entry name" value="Jann2411-like domain"/>
    <property type="match status" value="1"/>
</dbReference>
<dbReference type="KEGG" id="plal:FXN65_13290"/>
<gene>
    <name evidence="2" type="ORF">FXN65_13290</name>
</gene>
<sequence length="195" mass="21843">MTPPNPAANLPAPYVLADHPALDLLNTVMMVDGRKTDLLNSDEQASTWLAQAGFGPASLPSAKGGVLLSNLRTLRDAVEVLVHARREERDADPSVLNSFLRDAVPQLRWGIHQLELDRFHHKDETSRQLARLAYSAAKLLAEGDFSLVRKCESPDCSLMFYDRTKSHKRRWCSMALCGNRHKVAEFRKRRQGQAG</sequence>
<evidence type="ECO:0000259" key="1">
    <source>
        <dbReference type="Pfam" id="PF11706"/>
    </source>
</evidence>
<dbReference type="InterPro" id="IPR021005">
    <property type="entry name" value="Znf_CGNR"/>
</dbReference>
<dbReference type="Pfam" id="PF11706">
    <property type="entry name" value="zf-CGNR"/>
    <property type="match status" value="1"/>
</dbReference>
<dbReference type="Proteomes" id="UP000327179">
    <property type="component" value="Chromosome"/>
</dbReference>
<dbReference type="AlphaFoldDB" id="A0A5J6QQP8"/>
<dbReference type="EMBL" id="CP043311">
    <property type="protein sequence ID" value="QEY62999.1"/>
    <property type="molecule type" value="Genomic_DNA"/>
</dbReference>
<dbReference type="Pfam" id="PF07336">
    <property type="entry name" value="ABATE"/>
    <property type="match status" value="1"/>
</dbReference>
<accession>A0A5J6QQP8</accession>
<evidence type="ECO:0000313" key="3">
    <source>
        <dbReference type="Proteomes" id="UP000327179"/>
    </source>
</evidence>
<dbReference type="SUPFAM" id="SSF160904">
    <property type="entry name" value="Jann2411-like"/>
    <property type="match status" value="1"/>
</dbReference>
<keyword evidence="3" id="KW-1185">Reference proteome</keyword>
<proteinExistence type="predicted"/>